<dbReference type="SUPFAM" id="SSF49464">
    <property type="entry name" value="Carboxypeptidase regulatory domain-like"/>
    <property type="match status" value="1"/>
</dbReference>
<proteinExistence type="inferred from homology"/>
<keyword evidence="4 10" id="KW-0812">Transmembrane</keyword>
<keyword evidence="9 10" id="KW-0998">Cell outer membrane</keyword>
<dbReference type="PANTHER" id="PTHR30069:SF29">
    <property type="entry name" value="HEMOGLOBIN AND HEMOGLOBIN-HAPTOGLOBIN-BINDING PROTEIN 1-RELATED"/>
    <property type="match status" value="1"/>
</dbReference>
<evidence type="ECO:0000256" key="1">
    <source>
        <dbReference type="ARBA" id="ARBA00004571"/>
    </source>
</evidence>
<dbReference type="GO" id="GO:0009279">
    <property type="term" value="C:cell outer membrane"/>
    <property type="evidence" value="ECO:0007669"/>
    <property type="project" value="UniProtKB-SubCell"/>
</dbReference>
<accession>A0A1Z4BPA9</accession>
<evidence type="ECO:0000256" key="8">
    <source>
        <dbReference type="ARBA" id="ARBA00023170"/>
    </source>
</evidence>
<evidence type="ECO:0000313" key="15">
    <source>
        <dbReference type="Proteomes" id="UP000197007"/>
    </source>
</evidence>
<dbReference type="GO" id="GO:0044718">
    <property type="term" value="P:siderophore transmembrane transport"/>
    <property type="evidence" value="ECO:0007669"/>
    <property type="project" value="TreeGrafter"/>
</dbReference>
<keyword evidence="8 14" id="KW-0675">Receptor</keyword>
<dbReference type="InterPro" id="IPR039426">
    <property type="entry name" value="TonB-dep_rcpt-like"/>
</dbReference>
<dbReference type="InterPro" id="IPR012910">
    <property type="entry name" value="Plug_dom"/>
</dbReference>
<keyword evidence="15" id="KW-1185">Reference proteome</keyword>
<evidence type="ECO:0000256" key="11">
    <source>
        <dbReference type="RuleBase" id="RU003357"/>
    </source>
</evidence>
<dbReference type="InterPro" id="IPR000531">
    <property type="entry name" value="Beta-barrel_TonB"/>
</dbReference>
<dbReference type="Gene3D" id="2.40.170.20">
    <property type="entry name" value="TonB-dependent receptor, beta-barrel domain"/>
    <property type="match status" value="1"/>
</dbReference>
<dbReference type="Pfam" id="PF00593">
    <property type="entry name" value="TonB_dep_Rec_b-barrel"/>
    <property type="match status" value="1"/>
</dbReference>
<evidence type="ECO:0000256" key="2">
    <source>
        <dbReference type="ARBA" id="ARBA00022448"/>
    </source>
</evidence>
<evidence type="ECO:0000313" key="14">
    <source>
        <dbReference type="EMBL" id="ASF43118.1"/>
    </source>
</evidence>
<dbReference type="InterPro" id="IPR008969">
    <property type="entry name" value="CarboxyPept-like_regulatory"/>
</dbReference>
<keyword evidence="3 10" id="KW-1134">Transmembrane beta strand</keyword>
<dbReference type="Pfam" id="PF07715">
    <property type="entry name" value="Plug"/>
    <property type="match status" value="1"/>
</dbReference>
<evidence type="ECO:0000256" key="6">
    <source>
        <dbReference type="ARBA" id="ARBA00023077"/>
    </source>
</evidence>
<feature type="domain" description="TonB-dependent receptor plug" evidence="13">
    <location>
        <begin position="132"/>
        <end position="243"/>
    </location>
</feature>
<dbReference type="PANTHER" id="PTHR30069">
    <property type="entry name" value="TONB-DEPENDENT OUTER MEMBRANE RECEPTOR"/>
    <property type="match status" value="1"/>
</dbReference>
<dbReference type="InterPro" id="IPR037066">
    <property type="entry name" value="Plug_dom_sf"/>
</dbReference>
<dbReference type="AlphaFoldDB" id="A0A1Z4BPA9"/>
<comment type="subcellular location">
    <subcellularLocation>
        <location evidence="1 10">Cell outer membrane</location>
        <topology evidence="1 10">Multi-pass membrane protein</topology>
    </subcellularLocation>
</comment>
<organism evidence="14 15">
    <name type="scientific">Capnocytophaga endodontalis</name>
    <dbReference type="NCBI Taxonomy" id="2708117"/>
    <lineage>
        <taxon>Bacteria</taxon>
        <taxon>Pseudomonadati</taxon>
        <taxon>Bacteroidota</taxon>
        <taxon>Flavobacteriia</taxon>
        <taxon>Flavobacteriales</taxon>
        <taxon>Flavobacteriaceae</taxon>
        <taxon>Capnocytophaga</taxon>
    </lineage>
</organism>
<dbReference type="PROSITE" id="PS52016">
    <property type="entry name" value="TONB_DEPENDENT_REC_3"/>
    <property type="match status" value="1"/>
</dbReference>
<comment type="similarity">
    <text evidence="10 11">Belongs to the TonB-dependent receptor family.</text>
</comment>
<dbReference type="KEGG" id="capn:CBG49_08525"/>
<gene>
    <name evidence="14" type="ORF">CBG49_08525</name>
</gene>
<feature type="domain" description="TonB-dependent receptor-like beta-barrel" evidence="12">
    <location>
        <begin position="367"/>
        <end position="783"/>
    </location>
</feature>
<keyword evidence="2 10" id="KW-0813">Transport</keyword>
<dbReference type="Proteomes" id="UP000197007">
    <property type="component" value="Chromosome"/>
</dbReference>
<evidence type="ECO:0000256" key="7">
    <source>
        <dbReference type="ARBA" id="ARBA00023136"/>
    </source>
</evidence>
<dbReference type="Pfam" id="PF13715">
    <property type="entry name" value="CarbopepD_reg_2"/>
    <property type="match status" value="1"/>
</dbReference>
<evidence type="ECO:0000256" key="5">
    <source>
        <dbReference type="ARBA" id="ARBA00022729"/>
    </source>
</evidence>
<dbReference type="SUPFAM" id="SSF56935">
    <property type="entry name" value="Porins"/>
    <property type="match status" value="1"/>
</dbReference>
<protein>
    <submittedName>
        <fullName evidence="14">TonB-dependent receptor</fullName>
    </submittedName>
</protein>
<keyword evidence="5" id="KW-0732">Signal</keyword>
<dbReference type="GO" id="GO:0015344">
    <property type="term" value="F:siderophore uptake transmembrane transporter activity"/>
    <property type="evidence" value="ECO:0007669"/>
    <property type="project" value="TreeGrafter"/>
</dbReference>
<dbReference type="Gene3D" id="2.170.130.10">
    <property type="entry name" value="TonB-dependent receptor, plug domain"/>
    <property type="match status" value="1"/>
</dbReference>
<dbReference type="InterPro" id="IPR036942">
    <property type="entry name" value="Beta-barrel_TonB_sf"/>
</dbReference>
<evidence type="ECO:0000256" key="9">
    <source>
        <dbReference type="ARBA" id="ARBA00023237"/>
    </source>
</evidence>
<evidence type="ECO:0000256" key="10">
    <source>
        <dbReference type="PROSITE-ProRule" id="PRU01360"/>
    </source>
</evidence>
<dbReference type="EMBL" id="CP022022">
    <property type="protein sequence ID" value="ASF43118.1"/>
    <property type="molecule type" value="Genomic_DNA"/>
</dbReference>
<evidence type="ECO:0000256" key="4">
    <source>
        <dbReference type="ARBA" id="ARBA00022692"/>
    </source>
</evidence>
<keyword evidence="6 11" id="KW-0798">TonB box</keyword>
<reference evidence="15" key="1">
    <citation type="submission" date="2017-06" db="EMBL/GenBank/DDBJ databases">
        <title>Complete genome sequence of Capnocytophaga sp. KCOM 1579 (=ChDC OS43) isolated from a human refractory periapical abscess lesion.</title>
        <authorList>
            <person name="Kook J.-K."/>
            <person name="Park S.-N."/>
            <person name="Lim Y.K."/>
            <person name="Roh H."/>
        </authorList>
    </citation>
    <scope>NUCLEOTIDE SEQUENCE [LARGE SCALE GENOMIC DNA]</scope>
    <source>
        <strain evidence="15">ChDC OS43</strain>
    </source>
</reference>
<name>A0A1Z4BPA9_9FLAO</name>
<sequence length="838" mass="92827">MFKHIILFVMLVISPLLFGQHHKIKGTILDENKFPVAGVSIQLQTNPNIATQTDANGLYTLSFTPNGKEVTLEIIKEGFEKQTIVVTLQNNENRVTYVDFTLPKEAIALEEVVVSDNPSLIANSESLSRKKLDKVPGGTNIANLKDLSEKRSQTLKDALVRQPGVVIQEFFGGNDQPRLNIRGSGIQSNPQSRGVALYQDGIPINFADGSYIIGVLEPQASNLVEVYRGANAMEYGGATLGGAMNFVTKNGYNASPLSVKMEAGSFNYFNSSLSSGFSSGKNDGFISTSYSKSDGYRTYNSSKRFNALLNIGRQFTNKFETRLYASFTDLYFDIPGPLTKQQYESDSKQINGAPKLTVPYAFGPNVQRDKPNRASKIARFGSKLAYKFNNHSLLTATLYYQYADDAFVYPIATNIRHDYNNDYGLRLTYDYNTRKNDLSIGVQLSQGKMHQLRNINERGSFGALFAKQDLLSNHAVAYISDVYKITDKFLVNVAVQGSYDTRKVEDKFEGSSRPISFFAGQNLRRVQSPSPVKKLDNEYTYNAVNPKAGVIYKFSDNAQVYGNYSFSYEPPTFLEIIRLTGGAAMSGTQVIFPNSSNANSSAKNIAAFELKAQKAQTAEIGTKGNIGDAFVWNVSAYHSWVKDEIFTLTDGEIGINGITVNAPYTTVHRGVEASLQSTFAKRVFSSRGDAFTLFVNYNYSDFFFDGGALKGNQIAGIPKHYIYGALDYKHPSGFFAEFNVEALPEDTPTDHKNTYYQDAYQLLGAKIGFKKGNWTFFFQGNNLADTVYASSYLIQDQVTPPPAKVGNRVLRPTPTIVDKTNFIPGVGRNFVGGITYTW</sequence>
<evidence type="ECO:0000259" key="12">
    <source>
        <dbReference type="Pfam" id="PF00593"/>
    </source>
</evidence>
<dbReference type="Gene3D" id="2.60.40.1120">
    <property type="entry name" value="Carboxypeptidase-like, regulatory domain"/>
    <property type="match status" value="1"/>
</dbReference>
<evidence type="ECO:0000259" key="13">
    <source>
        <dbReference type="Pfam" id="PF07715"/>
    </source>
</evidence>
<keyword evidence="7 10" id="KW-0472">Membrane</keyword>
<evidence type="ECO:0000256" key="3">
    <source>
        <dbReference type="ARBA" id="ARBA00022452"/>
    </source>
</evidence>
<dbReference type="RefSeq" id="WP_088594166.1">
    <property type="nucleotide sequence ID" value="NZ_CP022022.1"/>
</dbReference>